<evidence type="ECO:0000256" key="2">
    <source>
        <dbReference type="ARBA" id="ARBA00009919"/>
    </source>
</evidence>
<dbReference type="Gene3D" id="3.40.50.720">
    <property type="entry name" value="NAD(P)-binding Rossmann-like Domain"/>
    <property type="match status" value="1"/>
</dbReference>
<dbReference type="Pfam" id="PF00899">
    <property type="entry name" value="ThiF"/>
    <property type="match status" value="1"/>
</dbReference>
<proteinExistence type="inferred from homology"/>
<dbReference type="PANTHER" id="PTHR43267">
    <property type="entry name" value="TRNA THREONYLCARBAMOYLADENOSINE DEHYDRATASE"/>
    <property type="match status" value="1"/>
</dbReference>
<evidence type="ECO:0000256" key="6">
    <source>
        <dbReference type="ARBA" id="ARBA00022840"/>
    </source>
</evidence>
<dbReference type="PANTHER" id="PTHR43267:SF1">
    <property type="entry name" value="TRNA THREONYLCARBAMOYLADENOSINE DEHYDRATASE"/>
    <property type="match status" value="1"/>
</dbReference>
<dbReference type="FunFam" id="3.40.50.720:FF:000096">
    <property type="entry name" value="tRNA cyclic N6-threonylcarbamoyladenosine(37) synthase TcdA"/>
    <property type="match status" value="1"/>
</dbReference>
<dbReference type="GO" id="GO:0061503">
    <property type="term" value="F:tRNA threonylcarbamoyladenosine dehydratase"/>
    <property type="evidence" value="ECO:0007669"/>
    <property type="project" value="TreeGrafter"/>
</dbReference>
<evidence type="ECO:0000256" key="5">
    <source>
        <dbReference type="ARBA" id="ARBA00022741"/>
    </source>
</evidence>
<dbReference type="GO" id="GO:0008641">
    <property type="term" value="F:ubiquitin-like modifier activating enzyme activity"/>
    <property type="evidence" value="ECO:0007669"/>
    <property type="project" value="InterPro"/>
</dbReference>
<reference evidence="12 13" key="1">
    <citation type="submission" date="2018-05" db="EMBL/GenBank/DDBJ databases">
        <title>Salinimonas sp. HMF8227 Genome sequencing and assembly.</title>
        <authorList>
            <person name="Kang H."/>
            <person name="Kang J."/>
            <person name="Cha I."/>
            <person name="Kim H."/>
            <person name="Joh K."/>
        </authorList>
    </citation>
    <scope>NUCLEOTIDE SEQUENCE [LARGE SCALE GENOMIC DNA]</scope>
    <source>
        <strain evidence="12 13">HMF8227</strain>
    </source>
</reference>
<keyword evidence="7" id="KW-1133">Transmembrane helix</keyword>
<dbReference type="GO" id="GO:0061504">
    <property type="term" value="P:cyclic threonylcarbamoyladenosine biosynthetic process"/>
    <property type="evidence" value="ECO:0007669"/>
    <property type="project" value="TreeGrafter"/>
</dbReference>
<evidence type="ECO:0000256" key="1">
    <source>
        <dbReference type="ARBA" id="ARBA00004167"/>
    </source>
</evidence>
<name>A0A2S2E3J8_9ALTE</name>
<evidence type="ECO:0000256" key="8">
    <source>
        <dbReference type="ARBA" id="ARBA00023136"/>
    </source>
</evidence>
<dbReference type="InterPro" id="IPR045886">
    <property type="entry name" value="ThiF/MoeB/HesA"/>
</dbReference>
<comment type="subcellular location">
    <subcellularLocation>
        <location evidence="1">Membrane</location>
        <topology evidence="1">Single-pass membrane protein</topology>
    </subcellularLocation>
</comment>
<protein>
    <recommendedName>
        <fullName evidence="9">tRNA threonylcarbamoyladenosine dehydratase</fullName>
    </recommendedName>
    <alternativeName>
        <fullName evidence="10">t(6)A37 dehydratase</fullName>
    </alternativeName>
</protein>
<accession>A0A2S2E3J8</accession>
<keyword evidence="5" id="KW-0547">Nucleotide-binding</keyword>
<evidence type="ECO:0000256" key="7">
    <source>
        <dbReference type="ARBA" id="ARBA00022989"/>
    </source>
</evidence>
<dbReference type="SUPFAM" id="SSF69572">
    <property type="entry name" value="Activating enzymes of the ubiquitin-like proteins"/>
    <property type="match status" value="1"/>
</dbReference>
<keyword evidence="3 12" id="KW-0436">Ligase</keyword>
<dbReference type="GO" id="GO:0005524">
    <property type="term" value="F:ATP binding"/>
    <property type="evidence" value="ECO:0007669"/>
    <property type="project" value="UniProtKB-KW"/>
</dbReference>
<dbReference type="Proteomes" id="UP000245728">
    <property type="component" value="Chromosome"/>
</dbReference>
<comment type="similarity">
    <text evidence="2">Belongs to the HesA/MoeB/ThiF family.</text>
</comment>
<dbReference type="GO" id="GO:0016020">
    <property type="term" value="C:membrane"/>
    <property type="evidence" value="ECO:0007669"/>
    <property type="project" value="UniProtKB-SubCell"/>
</dbReference>
<dbReference type="KEGG" id="salh:HMF8227_01116"/>
<feature type="domain" description="THIF-type NAD/FAD binding fold" evidence="11">
    <location>
        <begin position="29"/>
        <end position="178"/>
    </location>
</feature>
<dbReference type="InterPro" id="IPR035985">
    <property type="entry name" value="Ubiquitin-activating_enz"/>
</dbReference>
<sequence>MLNCVAFYSAEFLQIMSDFSERFGGTQRLYGQQAMQWLQQARFAVVGIGGVGCWVAEALARTAIGQLTLIDLDDICVTNTNRQLHALTDTVGRPKVDEMARRISLINPDCQLNAVEDFVTAETVGEYLNELDYVIDATDSVSAKAAMIAHCKRRKIPVLTIGGAGGQTDPTQIAIADLAKTVQDPLAAKVRSLLRREYGFSSNPKRRFQVDCVYSTEQLKYPQPDGSVCETKQFADGSTKLDCNTGFGASVAVTGSFGFFAAARVIDKYLARCERQAQRD</sequence>
<evidence type="ECO:0000256" key="10">
    <source>
        <dbReference type="ARBA" id="ARBA00083375"/>
    </source>
</evidence>
<evidence type="ECO:0000259" key="11">
    <source>
        <dbReference type="Pfam" id="PF00899"/>
    </source>
</evidence>
<dbReference type="EMBL" id="CP029347">
    <property type="protein sequence ID" value="AWL11597.1"/>
    <property type="molecule type" value="Genomic_DNA"/>
</dbReference>
<dbReference type="AlphaFoldDB" id="A0A2S2E3J8"/>
<dbReference type="InterPro" id="IPR000594">
    <property type="entry name" value="ThiF_NAD_FAD-bd"/>
</dbReference>
<keyword evidence="8" id="KW-0472">Membrane</keyword>
<keyword evidence="4" id="KW-0812">Transmembrane</keyword>
<dbReference type="CDD" id="cd00755">
    <property type="entry name" value="YgdL_like"/>
    <property type="match status" value="1"/>
</dbReference>
<evidence type="ECO:0000313" key="13">
    <source>
        <dbReference type="Proteomes" id="UP000245728"/>
    </source>
</evidence>
<dbReference type="NCBIfam" id="NF011696">
    <property type="entry name" value="PRK15116.1"/>
    <property type="match status" value="1"/>
</dbReference>
<gene>
    <name evidence="12" type="primary">sae2</name>
    <name evidence="12" type="ORF">HMF8227_01116</name>
</gene>
<keyword evidence="13" id="KW-1185">Reference proteome</keyword>
<evidence type="ECO:0000256" key="9">
    <source>
        <dbReference type="ARBA" id="ARBA00074884"/>
    </source>
</evidence>
<evidence type="ECO:0000256" key="3">
    <source>
        <dbReference type="ARBA" id="ARBA00022598"/>
    </source>
</evidence>
<evidence type="ECO:0000313" key="12">
    <source>
        <dbReference type="EMBL" id="AWL11597.1"/>
    </source>
</evidence>
<organism evidence="12 13">
    <name type="scientific">Saliniradius amylolyticus</name>
    <dbReference type="NCBI Taxonomy" id="2183582"/>
    <lineage>
        <taxon>Bacteria</taxon>
        <taxon>Pseudomonadati</taxon>
        <taxon>Pseudomonadota</taxon>
        <taxon>Gammaproteobacteria</taxon>
        <taxon>Alteromonadales</taxon>
        <taxon>Alteromonadaceae</taxon>
        <taxon>Saliniradius</taxon>
    </lineage>
</organism>
<keyword evidence="6" id="KW-0067">ATP-binding</keyword>
<evidence type="ECO:0000256" key="4">
    <source>
        <dbReference type="ARBA" id="ARBA00022692"/>
    </source>
</evidence>